<dbReference type="PROSITE" id="PS50263">
    <property type="entry name" value="CN_HYDROLASE"/>
    <property type="match status" value="1"/>
</dbReference>
<keyword evidence="4" id="KW-0378">Hydrolase</keyword>
<sequence>MSSKSKIIAAAVQAAPVYLNKEASLEKACGLIAQAAERGADLIALPEAFLSGYPYWIWFQPIGEGIPYAVRLFETSVKVPGPETEALGAAARKAGAYVVIGVNELENKALYNTQLFFDREGKLIGKHRKFKPTYAEKVIWADGDGSTHRVYETDFGGLGGLICAEHAMALPGFTLASMGERVHVAIWVGFASCLGEARREGFRNLTQAAAVYHAVAFQSFVVNSQSIVDDSALEVLGHPKEMEKGGGWTAIIAAGSGRILGGPLVDDEGIVSAEINLSDAIPFYFNRDVTGQYWSPFFTVQFDPRPHSSVQIATEPGAPRYQSTEPDEQDAGPEIGP</sequence>
<dbReference type="Proteomes" id="UP000741360">
    <property type="component" value="Unassembled WGS sequence"/>
</dbReference>
<evidence type="ECO:0000313" key="4">
    <source>
        <dbReference type="EMBL" id="MBI3013497.1"/>
    </source>
</evidence>
<dbReference type="AlphaFoldDB" id="A0A932GM00"/>
<dbReference type="InterPro" id="IPR044149">
    <property type="entry name" value="Nitrilases_CHs"/>
</dbReference>
<dbReference type="EMBL" id="JACPSX010000003">
    <property type="protein sequence ID" value="MBI3013497.1"/>
    <property type="molecule type" value="Genomic_DNA"/>
</dbReference>
<name>A0A932GM00_UNCTE</name>
<proteinExistence type="inferred from homology"/>
<dbReference type="InterPro" id="IPR003010">
    <property type="entry name" value="C-N_Hydrolase"/>
</dbReference>
<accession>A0A932GM00</accession>
<evidence type="ECO:0000256" key="2">
    <source>
        <dbReference type="SAM" id="MobiDB-lite"/>
    </source>
</evidence>
<organism evidence="4 5">
    <name type="scientific">Tectimicrobiota bacterium</name>
    <dbReference type="NCBI Taxonomy" id="2528274"/>
    <lineage>
        <taxon>Bacteria</taxon>
        <taxon>Pseudomonadati</taxon>
        <taxon>Nitrospinota/Tectimicrobiota group</taxon>
        <taxon>Candidatus Tectimicrobiota</taxon>
    </lineage>
</organism>
<evidence type="ECO:0000256" key="1">
    <source>
        <dbReference type="ARBA" id="ARBA00008129"/>
    </source>
</evidence>
<dbReference type="Gene3D" id="3.60.110.10">
    <property type="entry name" value="Carbon-nitrogen hydrolase"/>
    <property type="match status" value="1"/>
</dbReference>
<feature type="domain" description="CN hydrolase" evidence="3">
    <location>
        <begin position="7"/>
        <end position="277"/>
    </location>
</feature>
<reference evidence="4" key="1">
    <citation type="submission" date="2020-07" db="EMBL/GenBank/DDBJ databases">
        <title>Huge and variable diversity of episymbiotic CPR bacteria and DPANN archaea in groundwater ecosystems.</title>
        <authorList>
            <person name="He C.Y."/>
            <person name="Keren R."/>
            <person name="Whittaker M."/>
            <person name="Farag I.F."/>
            <person name="Doudna J."/>
            <person name="Cate J.H.D."/>
            <person name="Banfield J.F."/>
        </authorList>
    </citation>
    <scope>NUCLEOTIDE SEQUENCE</scope>
    <source>
        <strain evidence="4">NC_groundwater_717_Ag_S-0.2um_59_8</strain>
    </source>
</reference>
<comment type="similarity">
    <text evidence="1">Belongs to the carbon-nitrogen hydrolase superfamily. Nitrilase family.</text>
</comment>
<protein>
    <submittedName>
        <fullName evidence="4">Carbon-nitrogen hydrolase family protein</fullName>
    </submittedName>
</protein>
<dbReference type="InterPro" id="IPR036526">
    <property type="entry name" value="C-N_Hydrolase_sf"/>
</dbReference>
<gene>
    <name evidence="4" type="ORF">HYY65_00195</name>
</gene>
<dbReference type="PANTHER" id="PTHR46044:SF1">
    <property type="entry name" value="CN HYDROLASE DOMAIN-CONTAINING PROTEIN"/>
    <property type="match status" value="1"/>
</dbReference>
<comment type="caution">
    <text evidence="4">The sequence shown here is derived from an EMBL/GenBank/DDBJ whole genome shotgun (WGS) entry which is preliminary data.</text>
</comment>
<evidence type="ECO:0000313" key="5">
    <source>
        <dbReference type="Proteomes" id="UP000741360"/>
    </source>
</evidence>
<dbReference type="PANTHER" id="PTHR46044">
    <property type="entry name" value="NITRILASE"/>
    <property type="match status" value="1"/>
</dbReference>
<feature type="region of interest" description="Disordered" evidence="2">
    <location>
        <begin position="308"/>
        <end position="337"/>
    </location>
</feature>
<evidence type="ECO:0000259" key="3">
    <source>
        <dbReference type="PROSITE" id="PS50263"/>
    </source>
</evidence>
<dbReference type="GO" id="GO:0016787">
    <property type="term" value="F:hydrolase activity"/>
    <property type="evidence" value="ECO:0007669"/>
    <property type="project" value="UniProtKB-KW"/>
</dbReference>
<dbReference type="Pfam" id="PF00795">
    <property type="entry name" value="CN_hydrolase"/>
    <property type="match status" value="1"/>
</dbReference>
<dbReference type="CDD" id="cd07564">
    <property type="entry name" value="nitrilases_CHs"/>
    <property type="match status" value="1"/>
</dbReference>
<dbReference type="SUPFAM" id="SSF56317">
    <property type="entry name" value="Carbon-nitrogen hydrolase"/>
    <property type="match status" value="1"/>
</dbReference>